<dbReference type="Gene3D" id="2.30.30.60">
    <property type="match status" value="1"/>
</dbReference>
<dbReference type="GO" id="GO:0008381">
    <property type="term" value="F:mechanosensitive monoatomic ion channel activity"/>
    <property type="evidence" value="ECO:0007669"/>
    <property type="project" value="InterPro"/>
</dbReference>
<dbReference type="AlphaFoldDB" id="A0A5S9PC31"/>
<evidence type="ECO:0000256" key="6">
    <source>
        <dbReference type="RuleBase" id="RU369025"/>
    </source>
</evidence>
<comment type="subunit">
    <text evidence="6">Homoheptamer.</text>
</comment>
<evidence type="ECO:0000256" key="3">
    <source>
        <dbReference type="ARBA" id="ARBA00022692"/>
    </source>
</evidence>
<comment type="subcellular location">
    <subcellularLocation>
        <location evidence="6">Cell inner membrane</location>
        <topology evidence="6">Multi-pass membrane protein</topology>
    </subcellularLocation>
    <subcellularLocation>
        <location evidence="1">Cell membrane</location>
        <topology evidence="1">Multi-pass membrane protein</topology>
    </subcellularLocation>
</comment>
<dbReference type="GO" id="GO:0005886">
    <property type="term" value="C:plasma membrane"/>
    <property type="evidence" value="ECO:0007669"/>
    <property type="project" value="UniProtKB-SubCell"/>
</dbReference>
<dbReference type="Pfam" id="PF00924">
    <property type="entry name" value="MS_channel_2nd"/>
    <property type="match status" value="1"/>
</dbReference>
<dbReference type="Proteomes" id="UP000441399">
    <property type="component" value="Unassembled WGS sequence"/>
</dbReference>
<evidence type="ECO:0000256" key="1">
    <source>
        <dbReference type="ARBA" id="ARBA00004651"/>
    </source>
</evidence>
<keyword evidence="3 6" id="KW-0812">Transmembrane</keyword>
<organism evidence="9 10">
    <name type="scientific">BD1-7 clade bacterium</name>
    <dbReference type="NCBI Taxonomy" id="2029982"/>
    <lineage>
        <taxon>Bacteria</taxon>
        <taxon>Pseudomonadati</taxon>
        <taxon>Pseudomonadota</taxon>
        <taxon>Gammaproteobacteria</taxon>
        <taxon>Cellvibrionales</taxon>
        <taxon>Spongiibacteraceae</taxon>
        <taxon>BD1-7 clade</taxon>
    </lineage>
</organism>
<comment type="caution">
    <text evidence="6">Lacks conserved residue(s) required for the propagation of feature annotation.</text>
</comment>
<keyword evidence="6" id="KW-0813">Transport</keyword>
<evidence type="ECO:0000256" key="4">
    <source>
        <dbReference type="ARBA" id="ARBA00022989"/>
    </source>
</evidence>
<dbReference type="SUPFAM" id="SSF82689">
    <property type="entry name" value="Mechanosensitive channel protein MscS (YggB), C-terminal domain"/>
    <property type="match status" value="1"/>
</dbReference>
<feature type="coiled-coil region" evidence="7">
    <location>
        <begin position="293"/>
        <end position="342"/>
    </location>
</feature>
<dbReference type="InterPro" id="IPR011066">
    <property type="entry name" value="MscS_channel_C_sf"/>
</dbReference>
<dbReference type="SUPFAM" id="SSF50182">
    <property type="entry name" value="Sm-like ribonucleoproteins"/>
    <property type="match status" value="1"/>
</dbReference>
<keyword evidence="6" id="KW-0407">Ion channel</keyword>
<keyword evidence="2" id="KW-1003">Cell membrane</keyword>
<feature type="transmembrane region" description="Helical" evidence="6">
    <location>
        <begin position="78"/>
        <end position="99"/>
    </location>
</feature>
<keyword evidence="4 6" id="KW-1133">Transmembrane helix</keyword>
<comment type="similarity">
    <text evidence="6">Belongs to the MscS (TC 1.A.23) family.</text>
</comment>
<evidence type="ECO:0000313" key="9">
    <source>
        <dbReference type="EMBL" id="CAA0101402.1"/>
    </source>
</evidence>
<keyword evidence="10" id="KW-1185">Reference proteome</keyword>
<gene>
    <name evidence="9" type="primary">mscM</name>
    <name evidence="9" type="ORF">OPDIPICF_04375</name>
</gene>
<keyword evidence="6" id="KW-0997">Cell inner membrane</keyword>
<dbReference type="InterPro" id="IPR006685">
    <property type="entry name" value="MscS_channel_2nd"/>
</dbReference>
<evidence type="ECO:0000256" key="2">
    <source>
        <dbReference type="ARBA" id="ARBA00022475"/>
    </source>
</evidence>
<proteinExistence type="inferred from homology"/>
<keyword evidence="7" id="KW-0175">Coiled coil</keyword>
<evidence type="ECO:0000256" key="7">
    <source>
        <dbReference type="SAM" id="Coils"/>
    </source>
</evidence>
<reference evidence="9 10" key="1">
    <citation type="submission" date="2019-11" db="EMBL/GenBank/DDBJ databases">
        <authorList>
            <person name="Holert J."/>
        </authorList>
    </citation>
    <scope>NUCLEOTIDE SEQUENCE [LARGE SCALE GENOMIC DNA]</scope>
    <source>
        <strain evidence="9">SB11_3</strain>
    </source>
</reference>
<dbReference type="OrthoDB" id="9780668at2"/>
<name>A0A5S9PC31_9GAMM</name>
<evidence type="ECO:0000313" key="10">
    <source>
        <dbReference type="Proteomes" id="UP000441399"/>
    </source>
</evidence>
<feature type="transmembrane region" description="Helical" evidence="6">
    <location>
        <begin position="12"/>
        <end position="31"/>
    </location>
</feature>
<keyword evidence="5 6" id="KW-0472">Membrane</keyword>
<feature type="transmembrane region" description="Helical" evidence="6">
    <location>
        <begin position="52"/>
        <end position="72"/>
    </location>
</feature>
<keyword evidence="6" id="KW-0406">Ion transport</keyword>
<protein>
    <recommendedName>
        <fullName evidence="6">Small-conductance mechanosensitive channel</fullName>
    </recommendedName>
</protein>
<dbReference type="InterPro" id="IPR023408">
    <property type="entry name" value="MscS_beta-dom_sf"/>
</dbReference>
<dbReference type="PANTHER" id="PTHR30221">
    <property type="entry name" value="SMALL-CONDUCTANCE MECHANOSENSITIVE CHANNEL"/>
    <property type="match status" value="1"/>
</dbReference>
<comment type="function">
    <text evidence="6">Mechanosensitive channel that participates in the regulation of osmotic pressure changes within the cell, opening in response to stretch forces in the membrane lipid bilayer, without the need for other proteins. Contributes to normal resistance to hypoosmotic shock. Forms an ion channel of 1.0 nanosiemens conductance with a slight preference for anions.</text>
</comment>
<accession>A0A5S9PC31</accession>
<dbReference type="PANTHER" id="PTHR30221:SF18">
    <property type="entry name" value="SLL0590 PROTEIN"/>
    <property type="match status" value="1"/>
</dbReference>
<dbReference type="EMBL" id="CACSIO010000007">
    <property type="protein sequence ID" value="CAA0101402.1"/>
    <property type="molecule type" value="Genomic_DNA"/>
</dbReference>
<dbReference type="InterPro" id="IPR045275">
    <property type="entry name" value="MscS_archaea/bacteria_type"/>
</dbReference>
<feature type="domain" description="Mechanosensitive ion channel MscS" evidence="8">
    <location>
        <begin position="97"/>
        <end position="159"/>
    </location>
</feature>
<sequence>MPPLTDFIQSFVHLLPSITTAVVLCGFLFVVHRFLIAKHRQHGNESMLTRQLSMLVLTIICAVIFVVVLPIAEGTRNQILTLIGIALSGVIAFSSTTIFSNIMAGFMLRVTRPFTTGTFVTIGEYSGKVVERGLLDTEIQTEDRRLVSLPNAYVVSQPVSVVSGSGALISASLSLGYDIDHRHVEELLLDAIVDASLEDPFVQIVSLDDFSIVYRANGLLKDPKGLISARSDLHRCILVSLHQKGVEIVSPSFMNQRVLPSDAKVLPAKYYEKQADKSTIQAEDVVFEKAQKAEDMQTLKKRYKAQIQRLEEKLSESEDSAKAEIKADIAKLQERLDILSKKKID</sequence>
<evidence type="ECO:0000259" key="8">
    <source>
        <dbReference type="Pfam" id="PF00924"/>
    </source>
</evidence>
<dbReference type="InterPro" id="IPR010920">
    <property type="entry name" value="LSM_dom_sf"/>
</dbReference>
<evidence type="ECO:0000256" key="5">
    <source>
        <dbReference type="ARBA" id="ARBA00023136"/>
    </source>
</evidence>